<feature type="transmembrane region" description="Helical" evidence="7">
    <location>
        <begin position="155"/>
        <end position="174"/>
    </location>
</feature>
<evidence type="ECO:0000313" key="9">
    <source>
        <dbReference type="EMBL" id="CCH70232.1"/>
    </source>
</evidence>
<feature type="transmembrane region" description="Helical" evidence="7">
    <location>
        <begin position="180"/>
        <end position="201"/>
    </location>
</feature>
<dbReference type="AlphaFoldDB" id="N0E078"/>
<organism evidence="9 10">
    <name type="scientific">Phycicoccus elongatus Lp2</name>
    <dbReference type="NCBI Taxonomy" id="1193181"/>
    <lineage>
        <taxon>Bacteria</taxon>
        <taxon>Bacillati</taxon>
        <taxon>Actinomycetota</taxon>
        <taxon>Actinomycetes</taxon>
        <taxon>Micrococcales</taxon>
        <taxon>Intrasporangiaceae</taxon>
        <taxon>Phycicoccus</taxon>
    </lineage>
</organism>
<dbReference type="GO" id="GO:0005886">
    <property type="term" value="C:plasma membrane"/>
    <property type="evidence" value="ECO:0007669"/>
    <property type="project" value="UniProtKB-SubCell"/>
</dbReference>
<dbReference type="PANTHER" id="PTHR30506:SF3">
    <property type="entry name" value="UPF0126 INNER MEMBRANE PROTEIN YADS-RELATED"/>
    <property type="match status" value="1"/>
</dbReference>
<evidence type="ECO:0000256" key="1">
    <source>
        <dbReference type="ARBA" id="ARBA00004651"/>
    </source>
</evidence>
<evidence type="ECO:0000256" key="3">
    <source>
        <dbReference type="ARBA" id="ARBA00022475"/>
    </source>
</evidence>
<comment type="subcellular location">
    <subcellularLocation>
        <location evidence="1">Cell membrane</location>
        <topology evidence="1">Multi-pass membrane protein</topology>
    </subcellularLocation>
</comment>
<dbReference type="STRING" id="1193181.BN10_540011"/>
<dbReference type="PANTHER" id="PTHR30506">
    <property type="entry name" value="INNER MEMBRANE PROTEIN"/>
    <property type="match status" value="1"/>
</dbReference>
<evidence type="ECO:0000256" key="6">
    <source>
        <dbReference type="ARBA" id="ARBA00023136"/>
    </source>
</evidence>
<evidence type="ECO:0000256" key="5">
    <source>
        <dbReference type="ARBA" id="ARBA00022989"/>
    </source>
</evidence>
<dbReference type="Pfam" id="PF03458">
    <property type="entry name" value="Gly_transporter"/>
    <property type="match status" value="2"/>
</dbReference>
<feature type="domain" description="Glycine transporter" evidence="8">
    <location>
        <begin position="13"/>
        <end position="85"/>
    </location>
</feature>
<gene>
    <name evidence="9" type="ORF">BN10_540011</name>
</gene>
<evidence type="ECO:0000256" key="7">
    <source>
        <dbReference type="SAM" id="Phobius"/>
    </source>
</evidence>
<protein>
    <recommendedName>
        <fullName evidence="8">Glycine transporter domain-containing protein</fullName>
    </recommendedName>
</protein>
<comment type="caution">
    <text evidence="9">The sequence shown here is derived from an EMBL/GenBank/DDBJ whole genome shotgun (WGS) entry which is preliminary data.</text>
</comment>
<feature type="transmembrane region" description="Helical" evidence="7">
    <location>
        <begin position="37"/>
        <end position="54"/>
    </location>
</feature>
<dbReference type="EMBL" id="CAIZ01000124">
    <property type="protein sequence ID" value="CCH70232.1"/>
    <property type="molecule type" value="Genomic_DNA"/>
</dbReference>
<sequence>MSTTVGPTLIFQAVDLAGVLANGVLGGLLARRLGFDPVGFVVLALISGLGGGVLRDLLLQVPPVALHNPAYLGVALAGAAIAFLVDLRGTLTHRGLVVADALALGAWAATGATKALAQDLPLLSAILLGLVTAVGGGMIRDLVVREIPKVFSGTLYASVALVSAVAAALLALAGHPEMGMGSAILLAGVLAVAARRFGWVLPAATDLRPRIPHRRRG</sequence>
<dbReference type="Proteomes" id="UP000013167">
    <property type="component" value="Unassembled WGS sequence"/>
</dbReference>
<evidence type="ECO:0000256" key="4">
    <source>
        <dbReference type="ARBA" id="ARBA00022692"/>
    </source>
</evidence>
<dbReference type="InterPro" id="IPR005115">
    <property type="entry name" value="Gly_transporter"/>
</dbReference>
<reference evidence="9 10" key="1">
    <citation type="journal article" date="2013" name="ISME J.">
        <title>A metabolic model for members of the genus Tetrasphaera involved in enhanced biological phosphorus removal.</title>
        <authorList>
            <person name="Kristiansen R."/>
            <person name="Nguyen H.T.T."/>
            <person name="Saunders A.M."/>
            <person name="Nielsen J.L."/>
            <person name="Wimmer R."/>
            <person name="Le V.Q."/>
            <person name="McIlroy S.J."/>
            <person name="Petrovski S."/>
            <person name="Seviour R.J."/>
            <person name="Calteau A."/>
            <person name="Nielsen K.L."/>
            <person name="Nielsen P.H."/>
        </authorList>
    </citation>
    <scope>NUCLEOTIDE SEQUENCE [LARGE SCALE GENOMIC DNA]</scope>
    <source>
        <strain evidence="9 10">Lp2</strain>
    </source>
</reference>
<comment type="similarity">
    <text evidence="2">Belongs to the UPF0126 family.</text>
</comment>
<feature type="transmembrane region" description="Helical" evidence="7">
    <location>
        <begin position="66"/>
        <end position="85"/>
    </location>
</feature>
<accession>N0E078</accession>
<evidence type="ECO:0000259" key="8">
    <source>
        <dbReference type="Pfam" id="PF03458"/>
    </source>
</evidence>
<dbReference type="HOGENOM" id="CLU_064906_0_1_11"/>
<keyword evidence="5 7" id="KW-1133">Transmembrane helix</keyword>
<feature type="transmembrane region" description="Helical" evidence="7">
    <location>
        <begin position="97"/>
        <end position="116"/>
    </location>
</feature>
<evidence type="ECO:0000256" key="2">
    <source>
        <dbReference type="ARBA" id="ARBA00008193"/>
    </source>
</evidence>
<keyword evidence="4 7" id="KW-0812">Transmembrane</keyword>
<feature type="transmembrane region" description="Helical" evidence="7">
    <location>
        <begin position="122"/>
        <end position="143"/>
    </location>
</feature>
<evidence type="ECO:0000313" key="10">
    <source>
        <dbReference type="Proteomes" id="UP000013167"/>
    </source>
</evidence>
<feature type="transmembrane region" description="Helical" evidence="7">
    <location>
        <begin position="6"/>
        <end position="30"/>
    </location>
</feature>
<dbReference type="eggNOG" id="COG2860">
    <property type="taxonomic scope" value="Bacteria"/>
</dbReference>
<name>N0E078_9MICO</name>
<keyword evidence="10" id="KW-1185">Reference proteome</keyword>
<dbReference type="RefSeq" id="WP_010850083.1">
    <property type="nucleotide sequence ID" value="NZ_HF570956.1"/>
</dbReference>
<proteinExistence type="inferred from homology"/>
<keyword evidence="3" id="KW-1003">Cell membrane</keyword>
<feature type="domain" description="Glycine transporter" evidence="8">
    <location>
        <begin position="98"/>
        <end position="170"/>
    </location>
</feature>
<keyword evidence="6 7" id="KW-0472">Membrane</keyword>